<feature type="transmembrane region" description="Helical" evidence="2">
    <location>
        <begin position="100"/>
        <end position="126"/>
    </location>
</feature>
<evidence type="ECO:0000256" key="2">
    <source>
        <dbReference type="SAM" id="Phobius"/>
    </source>
</evidence>
<keyword evidence="4" id="KW-1185">Reference proteome</keyword>
<keyword evidence="2" id="KW-0812">Transmembrane</keyword>
<reference evidence="3" key="1">
    <citation type="submission" date="2023-06" db="EMBL/GenBank/DDBJ databases">
        <authorList>
            <consortium name="Lawrence Berkeley National Laboratory"/>
            <person name="Ahrendt S."/>
            <person name="Sahu N."/>
            <person name="Indic B."/>
            <person name="Wong-Bajracharya J."/>
            <person name="Merenyi Z."/>
            <person name="Ke H.-M."/>
            <person name="Monk M."/>
            <person name="Kocsube S."/>
            <person name="Drula E."/>
            <person name="Lipzen A."/>
            <person name="Balint B."/>
            <person name="Henrissat B."/>
            <person name="Andreopoulos B."/>
            <person name="Martin F.M."/>
            <person name="Harder C.B."/>
            <person name="Rigling D."/>
            <person name="Ford K.L."/>
            <person name="Foster G.D."/>
            <person name="Pangilinan J."/>
            <person name="Papanicolaou A."/>
            <person name="Barry K."/>
            <person name="LaButti K."/>
            <person name="Viragh M."/>
            <person name="Koriabine M."/>
            <person name="Yan M."/>
            <person name="Riley R."/>
            <person name="Champramary S."/>
            <person name="Plett K.L."/>
            <person name="Tsai I.J."/>
            <person name="Slot J."/>
            <person name="Sipos G."/>
            <person name="Plett J."/>
            <person name="Nagy L.G."/>
            <person name="Grigoriev I.V."/>
        </authorList>
    </citation>
    <scope>NUCLEOTIDE SEQUENCE</scope>
    <source>
        <strain evidence="3">CCBAS 213</strain>
    </source>
</reference>
<feature type="compositionally biased region" description="Polar residues" evidence="1">
    <location>
        <begin position="263"/>
        <end position="273"/>
    </location>
</feature>
<dbReference type="EMBL" id="JAUEPS010000012">
    <property type="protein sequence ID" value="KAK0460673.1"/>
    <property type="molecule type" value="Genomic_DNA"/>
</dbReference>
<proteinExistence type="predicted"/>
<feature type="transmembrane region" description="Helical" evidence="2">
    <location>
        <begin position="20"/>
        <end position="42"/>
    </location>
</feature>
<dbReference type="AlphaFoldDB" id="A0AA39N7X5"/>
<name>A0AA39N7X5_ARMTA</name>
<evidence type="ECO:0000313" key="3">
    <source>
        <dbReference type="EMBL" id="KAK0460673.1"/>
    </source>
</evidence>
<dbReference type="RefSeq" id="XP_060332712.1">
    <property type="nucleotide sequence ID" value="XM_060477208.1"/>
</dbReference>
<gene>
    <name evidence="3" type="ORF">EV420DRAFT_1641212</name>
</gene>
<keyword evidence="2" id="KW-0472">Membrane</keyword>
<dbReference type="GeneID" id="85360756"/>
<comment type="caution">
    <text evidence="3">The sequence shown here is derived from an EMBL/GenBank/DDBJ whole genome shotgun (WGS) entry which is preliminary data.</text>
</comment>
<feature type="transmembrane region" description="Helical" evidence="2">
    <location>
        <begin position="181"/>
        <end position="202"/>
    </location>
</feature>
<feature type="transmembrane region" description="Helical" evidence="2">
    <location>
        <begin position="62"/>
        <end position="88"/>
    </location>
</feature>
<keyword evidence="2" id="KW-1133">Transmembrane helix</keyword>
<protein>
    <submittedName>
        <fullName evidence="3">Uncharacterized protein</fullName>
    </submittedName>
</protein>
<accession>A0AA39N7X5</accession>
<dbReference type="Proteomes" id="UP001175211">
    <property type="component" value="Unassembled WGS sequence"/>
</dbReference>
<organism evidence="3 4">
    <name type="scientific">Armillaria tabescens</name>
    <name type="common">Ringless honey mushroom</name>
    <name type="synonym">Agaricus tabescens</name>
    <dbReference type="NCBI Taxonomy" id="1929756"/>
    <lineage>
        <taxon>Eukaryota</taxon>
        <taxon>Fungi</taxon>
        <taxon>Dikarya</taxon>
        <taxon>Basidiomycota</taxon>
        <taxon>Agaricomycotina</taxon>
        <taxon>Agaricomycetes</taxon>
        <taxon>Agaricomycetidae</taxon>
        <taxon>Agaricales</taxon>
        <taxon>Marasmiineae</taxon>
        <taxon>Physalacriaceae</taxon>
        <taxon>Desarmillaria</taxon>
    </lineage>
</organism>
<evidence type="ECO:0000256" key="1">
    <source>
        <dbReference type="SAM" id="MobiDB-lite"/>
    </source>
</evidence>
<sequence length="299" mass="33185">MRSGLSGRFFSRICETDLRWLVIAVTVINFFRLSYSLKYALLNSASQLNAFHDADVDSSHQVMKLGTVSITLGVVFFATCLIEIFGTVSAVTRQLTLIRIYVDLTFLSAVSLAAAGVINAIAYFAFADDIIEECKSLASSGDLGLKSLFRGSPWQTRPIFYSEEARTQCGNAWSNHASSEILSILFFYLIPSTFSYLLAYTYHRQMHAQKIHRRRTIRMEQFVNNSVSLSPVYDSYSDQGSERPKAGNRRAAPLTSPVKGSRWSDSSTVTVSLSPGPPSYSGAGKHFGHYDVQLTGYTE</sequence>
<feature type="region of interest" description="Disordered" evidence="1">
    <location>
        <begin position="234"/>
        <end position="277"/>
    </location>
</feature>
<evidence type="ECO:0000313" key="4">
    <source>
        <dbReference type="Proteomes" id="UP001175211"/>
    </source>
</evidence>